<dbReference type="EMBL" id="HACA01003700">
    <property type="protein sequence ID" value="CDW21061.1"/>
    <property type="molecule type" value="Transcribed_RNA"/>
</dbReference>
<dbReference type="AlphaFoldDB" id="A0A0K2T5I4"/>
<feature type="region of interest" description="Disordered" evidence="1">
    <location>
        <begin position="575"/>
        <end position="604"/>
    </location>
</feature>
<dbReference type="OrthoDB" id="1305878at2759"/>
<evidence type="ECO:0000313" key="2">
    <source>
        <dbReference type="EMBL" id="CDW21060.1"/>
    </source>
</evidence>
<feature type="compositionally biased region" description="Polar residues" evidence="1">
    <location>
        <begin position="298"/>
        <end position="308"/>
    </location>
</feature>
<sequence length="604" mass="64293">MQFFYRIFKKSKVLLKRKRKTSRIEEKSNELSNVQVSESSSPKKCKGEIKSPGSAVNNNSSISALKDHPKNPIPSDGEEFRKNSDKSTPVNASPSTTTSKSSCVLPDSLISKNHSTTSKSASDPKIVNTLNNSNSLLKPKTVSNSNNKSSITTDSKSDSDSTIKTKEQSPKIIVTSKQTAKDVLNNAVSTHSSVSHSATKSFTTASLKKVSESSSVTKGVGSSSPVYDKLVNPTTTTQTTSIISKEDKNGKTFIIRKTPITSSGVKVSTSSSLTTNSKVNLTPDNSKSLLKKVVKSSESTTTPRSILSKSEKAEECTKNNSSEKSTVVPMDTSDLNGNSEVNKLLNSSGSQSSLLKTLPASGGQGNLSNIVKSLTAKKQMEDTKASSSSVASTMAKVLYPNTKQEPSKDSNNESKTTTDKPNTSKSVDTSDTKDISKNTSIEKKAASAEALAQSIIANYAMAAAAQQAVAANAHQVLTNQISLGRGAYQGAYEHLLRPTYVKVTDPSLKIPIMSSPSVSSPTTGGSQIPNTNRLQFKVQASPSNTNLTSIFSNTNKLPTDIKSLFGASVKKYSSNVPKGLNQSIRQIPNPSLLTNKGNNSIQKK</sequence>
<reference evidence="2" key="1">
    <citation type="submission" date="2014-05" db="EMBL/GenBank/DDBJ databases">
        <authorList>
            <person name="Chronopoulou M."/>
        </authorList>
    </citation>
    <scope>NUCLEOTIDE SEQUENCE</scope>
    <source>
        <tissue evidence="2">Whole organism</tissue>
    </source>
</reference>
<evidence type="ECO:0000256" key="1">
    <source>
        <dbReference type="SAM" id="MobiDB-lite"/>
    </source>
</evidence>
<feature type="compositionally biased region" description="Polar residues" evidence="1">
    <location>
        <begin position="86"/>
        <end position="102"/>
    </location>
</feature>
<accession>A0A0K2T5I4</accession>
<feature type="compositionally biased region" description="Polar residues" evidence="1">
    <location>
        <begin position="54"/>
        <end position="63"/>
    </location>
</feature>
<feature type="region of interest" description="Disordered" evidence="1">
    <location>
        <begin position="293"/>
        <end position="366"/>
    </location>
</feature>
<feature type="region of interest" description="Disordered" evidence="1">
    <location>
        <begin position="16"/>
        <end position="174"/>
    </location>
</feature>
<feature type="compositionally biased region" description="Low complexity" evidence="1">
    <location>
        <begin position="344"/>
        <end position="358"/>
    </location>
</feature>
<dbReference type="EMBL" id="HACA01003699">
    <property type="protein sequence ID" value="CDW21060.1"/>
    <property type="molecule type" value="Transcribed_RNA"/>
</dbReference>
<proteinExistence type="predicted"/>
<feature type="compositionally biased region" description="Polar residues" evidence="1">
    <location>
        <begin position="30"/>
        <end position="42"/>
    </location>
</feature>
<feature type="compositionally biased region" description="Polar residues" evidence="1">
    <location>
        <begin position="110"/>
        <end position="121"/>
    </location>
</feature>
<name>A0A0K2T5I4_LEPSM</name>
<feature type="compositionally biased region" description="Basic and acidic residues" evidence="1">
    <location>
        <begin position="155"/>
        <end position="169"/>
    </location>
</feature>
<protein>
    <submittedName>
        <fullName evidence="2">Uncharacterized protein</fullName>
    </submittedName>
</protein>
<organism evidence="2">
    <name type="scientific">Lepeophtheirus salmonis</name>
    <name type="common">Salmon louse</name>
    <name type="synonym">Caligus salmonis</name>
    <dbReference type="NCBI Taxonomy" id="72036"/>
    <lineage>
        <taxon>Eukaryota</taxon>
        <taxon>Metazoa</taxon>
        <taxon>Ecdysozoa</taxon>
        <taxon>Arthropoda</taxon>
        <taxon>Crustacea</taxon>
        <taxon>Multicrustacea</taxon>
        <taxon>Hexanauplia</taxon>
        <taxon>Copepoda</taxon>
        <taxon>Siphonostomatoida</taxon>
        <taxon>Caligidae</taxon>
        <taxon>Lepeophtheirus</taxon>
    </lineage>
</organism>
<feature type="compositionally biased region" description="Low complexity" evidence="1">
    <location>
        <begin position="143"/>
        <end position="154"/>
    </location>
</feature>
<feature type="region of interest" description="Disordered" evidence="1">
    <location>
        <begin position="398"/>
        <end position="434"/>
    </location>
</feature>
<feature type="compositionally biased region" description="Basic and acidic residues" evidence="1">
    <location>
        <begin position="405"/>
        <end position="418"/>
    </location>
</feature>